<keyword evidence="1" id="KW-0472">Membrane</keyword>
<proteinExistence type="predicted"/>
<keyword evidence="1" id="KW-0812">Transmembrane</keyword>
<keyword evidence="1" id="KW-1133">Transmembrane helix</keyword>
<feature type="transmembrane region" description="Helical" evidence="1">
    <location>
        <begin position="50"/>
        <end position="69"/>
    </location>
</feature>
<gene>
    <name evidence="2" type="ORF">ACFQ1S_15415</name>
</gene>
<organism evidence="2 3">
    <name type="scientific">Kibdelosporangium lantanae</name>
    <dbReference type="NCBI Taxonomy" id="1497396"/>
    <lineage>
        <taxon>Bacteria</taxon>
        <taxon>Bacillati</taxon>
        <taxon>Actinomycetota</taxon>
        <taxon>Actinomycetes</taxon>
        <taxon>Pseudonocardiales</taxon>
        <taxon>Pseudonocardiaceae</taxon>
        <taxon>Kibdelosporangium</taxon>
    </lineage>
</organism>
<protein>
    <submittedName>
        <fullName evidence="2">Uncharacterized protein</fullName>
    </submittedName>
</protein>
<sequence length="176" mass="19189">MRKRRRRTVVSTVTAAVWSLLSVLLALAVNQASAGVRWPGWLDFLLRYPWLSVGVLAMIGVIVVVITAIRDQSVPGGATTDDVLDVANRLHERLDTAERDRRDLDDRLGALPPYVQDLMPSQIGDRVAVWRIVAPFADDAVDPVVVAREWAASPPAALEGMTATGRLHPHTSSIPA</sequence>
<evidence type="ECO:0000313" key="2">
    <source>
        <dbReference type="EMBL" id="MFD1046838.1"/>
    </source>
</evidence>
<reference evidence="3" key="1">
    <citation type="journal article" date="2019" name="Int. J. Syst. Evol. Microbiol.">
        <title>The Global Catalogue of Microorganisms (GCM) 10K type strain sequencing project: providing services to taxonomists for standard genome sequencing and annotation.</title>
        <authorList>
            <consortium name="The Broad Institute Genomics Platform"/>
            <consortium name="The Broad Institute Genome Sequencing Center for Infectious Disease"/>
            <person name="Wu L."/>
            <person name="Ma J."/>
        </authorList>
    </citation>
    <scope>NUCLEOTIDE SEQUENCE [LARGE SCALE GENOMIC DNA]</scope>
    <source>
        <strain evidence="3">JCM 31486</strain>
    </source>
</reference>
<evidence type="ECO:0000313" key="3">
    <source>
        <dbReference type="Proteomes" id="UP001597045"/>
    </source>
</evidence>
<comment type="caution">
    <text evidence="2">The sequence shown here is derived from an EMBL/GenBank/DDBJ whole genome shotgun (WGS) entry which is preliminary data.</text>
</comment>
<dbReference type="Proteomes" id="UP001597045">
    <property type="component" value="Unassembled WGS sequence"/>
</dbReference>
<dbReference type="EMBL" id="JBHTIS010000810">
    <property type="protein sequence ID" value="MFD1046838.1"/>
    <property type="molecule type" value="Genomic_DNA"/>
</dbReference>
<accession>A0ABW3M8J6</accession>
<keyword evidence="3" id="KW-1185">Reference proteome</keyword>
<evidence type="ECO:0000256" key="1">
    <source>
        <dbReference type="SAM" id="Phobius"/>
    </source>
</evidence>
<name>A0ABW3M8J6_9PSEU</name>